<dbReference type="AlphaFoldDB" id="A0AAD8NDE4"/>
<dbReference type="SUPFAM" id="SSF52266">
    <property type="entry name" value="SGNH hydrolase"/>
    <property type="match status" value="1"/>
</dbReference>
<evidence type="ECO:0000313" key="9">
    <source>
        <dbReference type="Proteomes" id="UP001237642"/>
    </source>
</evidence>
<accession>A0AAD8NDE4</accession>
<evidence type="ECO:0000256" key="7">
    <source>
        <dbReference type="ARBA" id="ARBA00023098"/>
    </source>
</evidence>
<dbReference type="Proteomes" id="UP001237642">
    <property type="component" value="Unassembled WGS sequence"/>
</dbReference>
<evidence type="ECO:0000256" key="6">
    <source>
        <dbReference type="ARBA" id="ARBA00022963"/>
    </source>
</evidence>
<comment type="subcellular location">
    <subcellularLocation>
        <location evidence="1">Secreted</location>
    </subcellularLocation>
</comment>
<dbReference type="EMBL" id="JAUIZM010000001">
    <property type="protein sequence ID" value="KAK1403713.1"/>
    <property type="molecule type" value="Genomic_DNA"/>
</dbReference>
<evidence type="ECO:0000256" key="1">
    <source>
        <dbReference type="ARBA" id="ARBA00004613"/>
    </source>
</evidence>
<dbReference type="Pfam" id="PF00657">
    <property type="entry name" value="Lipase_GDSL"/>
    <property type="match status" value="1"/>
</dbReference>
<evidence type="ECO:0000256" key="5">
    <source>
        <dbReference type="ARBA" id="ARBA00022801"/>
    </source>
</evidence>
<evidence type="ECO:0000256" key="3">
    <source>
        <dbReference type="ARBA" id="ARBA00022525"/>
    </source>
</evidence>
<comment type="caution">
    <text evidence="8">The sequence shown here is derived from an EMBL/GenBank/DDBJ whole genome shotgun (WGS) entry which is preliminary data.</text>
</comment>
<keyword evidence="9" id="KW-1185">Reference proteome</keyword>
<dbReference type="GO" id="GO:0016298">
    <property type="term" value="F:lipase activity"/>
    <property type="evidence" value="ECO:0007669"/>
    <property type="project" value="InterPro"/>
</dbReference>
<name>A0AAD8NDE4_9APIA</name>
<comment type="similarity">
    <text evidence="2">Belongs to the 'GDSL' lipolytic enzyme family.</text>
</comment>
<protein>
    <submittedName>
        <fullName evidence="8">GDSL esterase/lipase</fullName>
    </submittedName>
</protein>
<organism evidence="8 9">
    <name type="scientific">Heracleum sosnowskyi</name>
    <dbReference type="NCBI Taxonomy" id="360622"/>
    <lineage>
        <taxon>Eukaryota</taxon>
        <taxon>Viridiplantae</taxon>
        <taxon>Streptophyta</taxon>
        <taxon>Embryophyta</taxon>
        <taxon>Tracheophyta</taxon>
        <taxon>Spermatophyta</taxon>
        <taxon>Magnoliopsida</taxon>
        <taxon>eudicotyledons</taxon>
        <taxon>Gunneridae</taxon>
        <taxon>Pentapetalae</taxon>
        <taxon>asterids</taxon>
        <taxon>campanulids</taxon>
        <taxon>Apiales</taxon>
        <taxon>Apiaceae</taxon>
        <taxon>Apioideae</taxon>
        <taxon>apioid superclade</taxon>
        <taxon>Tordylieae</taxon>
        <taxon>Tordyliinae</taxon>
        <taxon>Heracleum</taxon>
    </lineage>
</organism>
<evidence type="ECO:0000256" key="2">
    <source>
        <dbReference type="ARBA" id="ARBA00008668"/>
    </source>
</evidence>
<dbReference type="InterPro" id="IPR001087">
    <property type="entry name" value="GDSL"/>
</dbReference>
<keyword evidence="7" id="KW-0443">Lipid metabolism</keyword>
<dbReference type="CDD" id="cd01837">
    <property type="entry name" value="SGNH_plant_lipase_like"/>
    <property type="match status" value="1"/>
</dbReference>
<dbReference type="GO" id="GO:0016042">
    <property type="term" value="P:lipid catabolic process"/>
    <property type="evidence" value="ECO:0007669"/>
    <property type="project" value="UniProtKB-KW"/>
</dbReference>
<dbReference type="InterPro" id="IPR051238">
    <property type="entry name" value="GDSL_esterase/lipase"/>
</dbReference>
<evidence type="ECO:0000313" key="8">
    <source>
        <dbReference type="EMBL" id="KAK1403713.1"/>
    </source>
</evidence>
<dbReference type="GO" id="GO:0005576">
    <property type="term" value="C:extracellular region"/>
    <property type="evidence" value="ECO:0007669"/>
    <property type="project" value="UniProtKB-SubCell"/>
</dbReference>
<evidence type="ECO:0000256" key="4">
    <source>
        <dbReference type="ARBA" id="ARBA00022729"/>
    </source>
</evidence>
<dbReference type="PROSITE" id="PS01098">
    <property type="entry name" value="LIPASE_GDSL_SER"/>
    <property type="match status" value="1"/>
</dbReference>
<dbReference type="PANTHER" id="PTHR45650:SF8">
    <property type="entry name" value="GDSL ESTERASE_LIPASE"/>
    <property type="match status" value="1"/>
</dbReference>
<dbReference type="InterPro" id="IPR035669">
    <property type="entry name" value="SGNH_plant_lipase-like"/>
</dbReference>
<keyword evidence="3" id="KW-0964">Secreted</keyword>
<reference evidence="8" key="1">
    <citation type="submission" date="2023-02" db="EMBL/GenBank/DDBJ databases">
        <title>Genome of toxic invasive species Heracleum sosnowskyi carries increased number of genes despite the absence of recent whole-genome duplications.</title>
        <authorList>
            <person name="Schelkunov M."/>
            <person name="Shtratnikova V."/>
            <person name="Makarenko M."/>
            <person name="Klepikova A."/>
            <person name="Omelchenko D."/>
            <person name="Novikova G."/>
            <person name="Obukhova E."/>
            <person name="Bogdanov V."/>
            <person name="Penin A."/>
            <person name="Logacheva M."/>
        </authorList>
    </citation>
    <scope>NUCLEOTIDE SEQUENCE</scope>
    <source>
        <strain evidence="8">Hsosn_3</strain>
        <tissue evidence="8">Leaf</tissue>
    </source>
</reference>
<reference evidence="8" key="2">
    <citation type="submission" date="2023-05" db="EMBL/GenBank/DDBJ databases">
        <authorList>
            <person name="Schelkunov M.I."/>
        </authorList>
    </citation>
    <scope>NUCLEOTIDE SEQUENCE</scope>
    <source>
        <strain evidence="8">Hsosn_3</strain>
        <tissue evidence="8">Leaf</tissue>
    </source>
</reference>
<dbReference type="Gene3D" id="3.40.50.1110">
    <property type="entry name" value="SGNH hydrolase"/>
    <property type="match status" value="1"/>
</dbReference>
<sequence length="404" mass="44840">MARWVTGIITDHQSKDLTKESNISRNFNLRRNRNMVVDYDRRVWVMVLMVFLQCSTSIELVGASPQVSAMFVFGDSIVDTGNNNFLNSIAKANYWPYGCDSPSRFPSGRFCNGKTVVDFMGDMLGIPAPPPFADPATTGPRLSGGVSYASAASGILDDTGRHYGDRYTLSQQVVNFETTLDQLRRMMTPANLTRYLAKSVAFMVFGSNDYINNYLMPSMYPTSFQYSPPDFANLLLNHYARQLVALQSVGLRKFFLAGVPPLGCIPNQLATGQAPPGRCLDYVNQMLGTFNEGLRALATSLNRDHPGSVFVYGNTYGIVGDMLNNPPRFGFRVVNESCCGSGRNQGRITCMPLQPPCFNRNSYLFWDAYHTTEAANYVMAQRTYSGPPSDCFPINIQQMASINL</sequence>
<gene>
    <name evidence="8" type="ORF">POM88_003318</name>
</gene>
<dbReference type="InterPro" id="IPR008265">
    <property type="entry name" value="Lipase_GDSL_AS"/>
</dbReference>
<dbReference type="InterPro" id="IPR036514">
    <property type="entry name" value="SGNH_hydro_sf"/>
</dbReference>
<dbReference type="PANTHER" id="PTHR45650">
    <property type="entry name" value="GDSL-LIKE LIPASE/ACYLHYDROLASE-RELATED"/>
    <property type="match status" value="1"/>
</dbReference>
<keyword evidence="6" id="KW-0442">Lipid degradation</keyword>
<keyword evidence="5" id="KW-0378">Hydrolase</keyword>
<proteinExistence type="inferred from homology"/>
<keyword evidence="4" id="KW-0732">Signal</keyword>